<comment type="caution">
    <text evidence="2">The sequence shown here is derived from an EMBL/GenBank/DDBJ whole genome shotgun (WGS) entry which is preliminary data.</text>
</comment>
<evidence type="ECO:0000313" key="2">
    <source>
        <dbReference type="EMBL" id="GHH67003.1"/>
    </source>
</evidence>
<dbReference type="Proteomes" id="UP000617734">
    <property type="component" value="Unassembled WGS sequence"/>
</dbReference>
<organism evidence="2 3">
    <name type="scientific">Kitasatospora indigofera</name>
    <dbReference type="NCBI Taxonomy" id="67307"/>
    <lineage>
        <taxon>Bacteria</taxon>
        <taxon>Bacillati</taxon>
        <taxon>Actinomycetota</taxon>
        <taxon>Actinomycetes</taxon>
        <taxon>Kitasatosporales</taxon>
        <taxon>Streptomycetaceae</taxon>
        <taxon>Kitasatospora</taxon>
    </lineage>
</organism>
<feature type="region of interest" description="Disordered" evidence="1">
    <location>
        <begin position="1"/>
        <end position="119"/>
    </location>
</feature>
<dbReference type="SUPFAM" id="SSF109998">
    <property type="entry name" value="Triger factor/SurA peptide-binding domain-like"/>
    <property type="match status" value="1"/>
</dbReference>
<accession>A0A919KNT9</accession>
<name>A0A919KNT9_9ACTN</name>
<dbReference type="EMBL" id="BNBO01000008">
    <property type="protein sequence ID" value="GHH67003.1"/>
    <property type="molecule type" value="Genomic_DNA"/>
</dbReference>
<reference evidence="2" key="1">
    <citation type="journal article" date="2014" name="Int. J. Syst. Evol. Microbiol.">
        <title>Complete genome sequence of Corynebacterium casei LMG S-19264T (=DSM 44701T), isolated from a smear-ripened cheese.</title>
        <authorList>
            <consortium name="US DOE Joint Genome Institute (JGI-PGF)"/>
            <person name="Walter F."/>
            <person name="Albersmeier A."/>
            <person name="Kalinowski J."/>
            <person name="Ruckert C."/>
        </authorList>
    </citation>
    <scope>NUCLEOTIDE SEQUENCE</scope>
    <source>
        <strain evidence="2">JCM 4646</strain>
    </source>
</reference>
<keyword evidence="3" id="KW-1185">Reference proteome</keyword>
<dbReference type="AlphaFoldDB" id="A0A919KNT9"/>
<evidence type="ECO:0000313" key="3">
    <source>
        <dbReference type="Proteomes" id="UP000617734"/>
    </source>
</evidence>
<evidence type="ECO:0008006" key="4">
    <source>
        <dbReference type="Google" id="ProtNLM"/>
    </source>
</evidence>
<sequence length="320" mass="32986">MDRAREGIRTGGRPGPPGARRHGPVRPFGAGSPTAGTRRPTLGARPALRAHPPRAGTPTRAQAPEQSAGRRALLVRGHPVRRRRGRASLADRRHGRPAPPGRARPHPAAPSGEAPAMNRPPTVRRAAARALPVAAAGLAVLLLCSCGGPVQAGAAAVLDGERISLTAVQERVAELRTVTAASPGDAEAGAEGLARRAVTQLVLDALVARALADRGLSVGAGEAAAARAADEAWAGGPARLGQLLAARGVPATEVDRYYLQQAGIRRLAAARGQDAGTEAGDTEVRRALAEAAAALHVRVNPRYGSWDAQRVALAPDRPDR</sequence>
<proteinExistence type="predicted"/>
<feature type="compositionally biased region" description="Low complexity" evidence="1">
    <location>
        <begin position="44"/>
        <end position="54"/>
    </location>
</feature>
<evidence type="ECO:0000256" key="1">
    <source>
        <dbReference type="SAM" id="MobiDB-lite"/>
    </source>
</evidence>
<dbReference type="InterPro" id="IPR027304">
    <property type="entry name" value="Trigger_fact/SurA_dom_sf"/>
</dbReference>
<protein>
    <recommendedName>
        <fullName evidence="4">SurA N-terminal domain-containing protein</fullName>
    </recommendedName>
</protein>
<gene>
    <name evidence="2" type="ORF">GCM10018781_21650</name>
</gene>
<reference evidence="2" key="2">
    <citation type="submission" date="2020-09" db="EMBL/GenBank/DDBJ databases">
        <authorList>
            <person name="Sun Q."/>
            <person name="Ohkuma M."/>
        </authorList>
    </citation>
    <scope>NUCLEOTIDE SEQUENCE</scope>
    <source>
        <strain evidence="2">JCM 4646</strain>
    </source>
</reference>